<evidence type="ECO:0000259" key="2">
    <source>
        <dbReference type="Pfam" id="PF24883"/>
    </source>
</evidence>
<dbReference type="Gene3D" id="3.40.50.300">
    <property type="entry name" value="P-loop containing nucleotide triphosphate hydrolases"/>
    <property type="match status" value="1"/>
</dbReference>
<evidence type="ECO:0000313" key="4">
    <source>
        <dbReference type="Proteomes" id="UP000578531"/>
    </source>
</evidence>
<dbReference type="Proteomes" id="UP000578531">
    <property type="component" value="Unassembled WGS sequence"/>
</dbReference>
<gene>
    <name evidence="3" type="ORF">HO173_003319</name>
</gene>
<evidence type="ECO:0000256" key="1">
    <source>
        <dbReference type="ARBA" id="ARBA00022737"/>
    </source>
</evidence>
<organism evidence="3 4">
    <name type="scientific">Letharia columbiana</name>
    <dbReference type="NCBI Taxonomy" id="112416"/>
    <lineage>
        <taxon>Eukaryota</taxon>
        <taxon>Fungi</taxon>
        <taxon>Dikarya</taxon>
        <taxon>Ascomycota</taxon>
        <taxon>Pezizomycotina</taxon>
        <taxon>Lecanoromycetes</taxon>
        <taxon>OSLEUM clade</taxon>
        <taxon>Lecanoromycetidae</taxon>
        <taxon>Lecanorales</taxon>
        <taxon>Lecanorineae</taxon>
        <taxon>Parmeliaceae</taxon>
        <taxon>Letharia</taxon>
    </lineage>
</organism>
<accession>A0A8H6L7P4</accession>
<comment type="caution">
    <text evidence="3">The sequence shown here is derived from an EMBL/GenBank/DDBJ whole genome shotgun (WGS) entry which is preliminary data.</text>
</comment>
<keyword evidence="1" id="KW-0677">Repeat</keyword>
<dbReference type="OrthoDB" id="7464126at2759"/>
<dbReference type="InterPro" id="IPR056884">
    <property type="entry name" value="NPHP3-like_N"/>
</dbReference>
<reference evidence="3 4" key="1">
    <citation type="journal article" date="2020" name="Genomics">
        <title>Complete, high-quality genomes from long-read metagenomic sequencing of two wolf lichen thalli reveals enigmatic genome architecture.</title>
        <authorList>
            <person name="McKenzie S.K."/>
            <person name="Walston R.F."/>
            <person name="Allen J.L."/>
        </authorList>
    </citation>
    <scope>NUCLEOTIDE SEQUENCE [LARGE SCALE GENOMIC DNA]</scope>
    <source>
        <strain evidence="3">WasteWater2</strain>
    </source>
</reference>
<dbReference type="EMBL" id="JACCJC010000008">
    <property type="protein sequence ID" value="KAF6238812.1"/>
    <property type="molecule type" value="Genomic_DNA"/>
</dbReference>
<keyword evidence="4" id="KW-1185">Reference proteome</keyword>
<sequence length="143" mass="15835">MLNADSASAAFFYCARSTAEPARARPVEVLCALLRQLCTSNPDQPVKNPVAREYEARKKKAEEDCSTIKRLTVEDCTRLIVELTKDHPATIILDALDECDEGTRPELLEAFDSIISKSANVVKIFVSSRDDIDIVSTFCHISS</sequence>
<evidence type="ECO:0000313" key="3">
    <source>
        <dbReference type="EMBL" id="KAF6238812.1"/>
    </source>
</evidence>
<dbReference type="InterPro" id="IPR027417">
    <property type="entry name" value="P-loop_NTPase"/>
</dbReference>
<dbReference type="GeneID" id="59284987"/>
<protein>
    <recommendedName>
        <fullName evidence="2">Nephrocystin 3-like N-terminal domain-containing protein</fullName>
    </recommendedName>
</protein>
<dbReference type="AlphaFoldDB" id="A0A8H6L7P4"/>
<dbReference type="Pfam" id="PF24883">
    <property type="entry name" value="NPHP3_N"/>
    <property type="match status" value="1"/>
</dbReference>
<feature type="domain" description="Nephrocystin 3-like N-terminal" evidence="2">
    <location>
        <begin position="2"/>
        <end position="129"/>
    </location>
</feature>
<dbReference type="PANTHER" id="PTHR10039:SF16">
    <property type="entry name" value="GPI INOSITOL-DEACYLASE"/>
    <property type="match status" value="1"/>
</dbReference>
<dbReference type="PANTHER" id="PTHR10039">
    <property type="entry name" value="AMELOGENIN"/>
    <property type="match status" value="1"/>
</dbReference>
<dbReference type="RefSeq" id="XP_037168111.1">
    <property type="nucleotide sequence ID" value="XM_037305246.1"/>
</dbReference>
<proteinExistence type="predicted"/>
<name>A0A8H6L7P4_9LECA</name>